<evidence type="ECO:0000313" key="6">
    <source>
        <dbReference type="Proteomes" id="UP000193435"/>
    </source>
</evidence>
<protein>
    <submittedName>
        <fullName evidence="5">Transcriptional regulator, LacI family</fullName>
    </submittedName>
</protein>
<dbReference type="CDD" id="cd01392">
    <property type="entry name" value="HTH_LacI"/>
    <property type="match status" value="1"/>
</dbReference>
<dbReference type="CDD" id="cd19975">
    <property type="entry name" value="PBP1_CcpA-like"/>
    <property type="match status" value="1"/>
</dbReference>
<sequence length="337" mass="38191">MVTIRDVALKAKTSIATVSRVINNKPGFSEETKQKVQQAMKELDYETNEIARSLITNKTNTIGVIVPNIASMLTHDLLNGIENLSQSRKYSIIVCYTYSNHERTMEYLKTLKEKRVDGIIFTSENLTDKNIEYIKKINIPIVLLSTFSEKYKLPFVKVDDYQASYAAVEYLIGKGHKNIGMLSGDPNDKIAGEPRIKGYKDALKKHHLFSNEEHIVVGNNFSFEDGRTNLVTLLEKFPEMTAIFSASDEMAAGAIATAHEKKINIPEELSIIGYDNILVSQMVYPPLTTIEQPLYDMGYTAAEMLFQQIDEKELINKEVYLPFKIIERESVKVMDSL</sequence>
<gene>
    <name evidence="5" type="ORF">SAMN04488700_0824</name>
</gene>
<keyword evidence="2" id="KW-0238">DNA-binding</keyword>
<dbReference type="InterPro" id="IPR046335">
    <property type="entry name" value="LacI/GalR-like_sensor"/>
</dbReference>
<dbReference type="Gene3D" id="1.10.260.40">
    <property type="entry name" value="lambda repressor-like DNA-binding domains"/>
    <property type="match status" value="1"/>
</dbReference>
<name>A0A1X7MVA3_9LACT</name>
<dbReference type="SUPFAM" id="SSF53822">
    <property type="entry name" value="Periplasmic binding protein-like I"/>
    <property type="match status" value="1"/>
</dbReference>
<dbReference type="OrthoDB" id="9796186at2"/>
<evidence type="ECO:0000259" key="4">
    <source>
        <dbReference type="PROSITE" id="PS50932"/>
    </source>
</evidence>
<dbReference type="Gene3D" id="3.40.50.2300">
    <property type="match status" value="2"/>
</dbReference>
<dbReference type="AlphaFoldDB" id="A0A1X7MVA3"/>
<dbReference type="EMBL" id="FXBJ01000002">
    <property type="protein sequence ID" value="SMH28047.1"/>
    <property type="molecule type" value="Genomic_DNA"/>
</dbReference>
<dbReference type="InterPro" id="IPR010982">
    <property type="entry name" value="Lambda_DNA-bd_dom_sf"/>
</dbReference>
<keyword evidence="3" id="KW-0804">Transcription</keyword>
<dbReference type="SMART" id="SM00354">
    <property type="entry name" value="HTH_LACI"/>
    <property type="match status" value="1"/>
</dbReference>
<dbReference type="PROSITE" id="PS50932">
    <property type="entry name" value="HTH_LACI_2"/>
    <property type="match status" value="1"/>
</dbReference>
<dbReference type="RefSeq" id="WP_085559066.1">
    <property type="nucleotide sequence ID" value="NZ_FOAH01000006.1"/>
</dbReference>
<reference evidence="5 6" key="1">
    <citation type="submission" date="2017-04" db="EMBL/GenBank/DDBJ databases">
        <authorList>
            <person name="Afonso C.L."/>
            <person name="Miller P.J."/>
            <person name="Scott M.A."/>
            <person name="Spackman E."/>
            <person name="Goraichik I."/>
            <person name="Dimitrov K.M."/>
            <person name="Suarez D.L."/>
            <person name="Swayne D.E."/>
        </authorList>
    </citation>
    <scope>NUCLEOTIDE SEQUENCE [LARGE SCALE GENOMIC DNA]</scope>
    <source>
        <strain evidence="5 6">LMG26642</strain>
    </source>
</reference>
<dbReference type="Proteomes" id="UP000193435">
    <property type="component" value="Unassembled WGS sequence"/>
</dbReference>
<dbReference type="SUPFAM" id="SSF47413">
    <property type="entry name" value="lambda repressor-like DNA-binding domains"/>
    <property type="match status" value="1"/>
</dbReference>
<dbReference type="Pfam" id="PF13377">
    <property type="entry name" value="Peripla_BP_3"/>
    <property type="match status" value="1"/>
</dbReference>
<dbReference type="PANTHER" id="PTHR30146:SF149">
    <property type="entry name" value="HTH-TYPE TRANSCRIPTIONAL REGULATOR EBGR"/>
    <property type="match status" value="1"/>
</dbReference>
<organism evidence="5 6">
    <name type="scientific">Carnobacterium iners</name>
    <dbReference type="NCBI Taxonomy" id="1073423"/>
    <lineage>
        <taxon>Bacteria</taxon>
        <taxon>Bacillati</taxon>
        <taxon>Bacillota</taxon>
        <taxon>Bacilli</taxon>
        <taxon>Lactobacillales</taxon>
        <taxon>Carnobacteriaceae</taxon>
        <taxon>Carnobacterium</taxon>
    </lineage>
</organism>
<keyword evidence="6" id="KW-1185">Reference proteome</keyword>
<dbReference type="InterPro" id="IPR000843">
    <property type="entry name" value="HTH_LacI"/>
</dbReference>
<proteinExistence type="predicted"/>
<accession>A0A1X7MVA3</accession>
<dbReference type="STRING" id="1073423.SAMN04488700_0824"/>
<evidence type="ECO:0000256" key="1">
    <source>
        <dbReference type="ARBA" id="ARBA00023015"/>
    </source>
</evidence>
<keyword evidence="1" id="KW-0805">Transcription regulation</keyword>
<dbReference type="GO" id="GO:0000976">
    <property type="term" value="F:transcription cis-regulatory region binding"/>
    <property type="evidence" value="ECO:0007669"/>
    <property type="project" value="TreeGrafter"/>
</dbReference>
<dbReference type="PANTHER" id="PTHR30146">
    <property type="entry name" value="LACI-RELATED TRANSCRIPTIONAL REPRESSOR"/>
    <property type="match status" value="1"/>
</dbReference>
<dbReference type="InterPro" id="IPR028082">
    <property type="entry name" value="Peripla_BP_I"/>
</dbReference>
<evidence type="ECO:0000256" key="2">
    <source>
        <dbReference type="ARBA" id="ARBA00023125"/>
    </source>
</evidence>
<dbReference type="Pfam" id="PF00356">
    <property type="entry name" value="LacI"/>
    <property type="match status" value="1"/>
</dbReference>
<feature type="domain" description="HTH lacI-type" evidence="4">
    <location>
        <begin position="2"/>
        <end position="56"/>
    </location>
</feature>
<evidence type="ECO:0000313" key="5">
    <source>
        <dbReference type="EMBL" id="SMH28047.1"/>
    </source>
</evidence>
<evidence type="ECO:0000256" key="3">
    <source>
        <dbReference type="ARBA" id="ARBA00023163"/>
    </source>
</evidence>
<dbReference type="GO" id="GO:0003700">
    <property type="term" value="F:DNA-binding transcription factor activity"/>
    <property type="evidence" value="ECO:0007669"/>
    <property type="project" value="TreeGrafter"/>
</dbReference>